<feature type="transmembrane region" description="Helical" evidence="7">
    <location>
        <begin position="204"/>
        <end position="222"/>
    </location>
</feature>
<keyword evidence="6 7" id="KW-0472">Membrane</keyword>
<feature type="domain" description="Peptidase S54 rhomboid" evidence="8">
    <location>
        <begin position="114"/>
        <end position="246"/>
    </location>
</feature>
<sequence length="291" mass="31056">MAFGQPAHQPEMEVPVCPRHPDRPSYVRCQRCGRPACPECQRSAAVGVQCIDCVAEANRTLRAPRTLLGGRVRDGKPAATYTLIGLCVAVYALQLLSPGVQEALAYNGVYTGSEPWRMLTSTFLHSQGFLMHIAFNMYALFITGRILEPMLGRARFLALYLLAGLGGSVAVLLINPYSWVVGASGAVFGLFGALLVVTRARGGNYKPVLVLLGINLAIGFIPGTNIAWQAHLGGLAAGAALAAVFAYAPRGPRRALLQWTGVLVVAAVLLALTWVGWQNVLQDVAQRYGAA</sequence>
<comment type="similarity">
    <text evidence="2">Belongs to the peptidase S54 family.</text>
</comment>
<evidence type="ECO:0000313" key="9">
    <source>
        <dbReference type="EMBL" id="GER22962.1"/>
    </source>
</evidence>
<proteinExistence type="inferred from homology"/>
<feature type="transmembrane region" description="Helical" evidence="7">
    <location>
        <begin position="116"/>
        <end position="142"/>
    </location>
</feature>
<dbReference type="AlphaFoldDB" id="A0A5A7NS75"/>
<evidence type="ECO:0000256" key="3">
    <source>
        <dbReference type="ARBA" id="ARBA00022692"/>
    </source>
</evidence>
<reference evidence="9 10" key="1">
    <citation type="submission" date="2019-09" db="EMBL/GenBank/DDBJ databases">
        <title>Arthrobacter zafarii sp. nov., a moderately thermotolerant and halotolerant actinobacterium isolated from Cholistan desert soil of Pakistan.</title>
        <authorList>
            <person name="Amin A."/>
            <person name="Ahmed I."/>
            <person name="Khalid N."/>
            <person name="Schumann P."/>
            <person name="Busse H.J."/>
            <person name="Khan I.U."/>
            <person name="Li S."/>
            <person name="Li W.J."/>
        </authorList>
    </citation>
    <scope>NUCLEOTIDE SEQUENCE [LARGE SCALE GENOMIC DNA]</scope>
    <source>
        <strain evidence="9 10">NCCP-1664</strain>
    </source>
</reference>
<feature type="transmembrane region" description="Helical" evidence="7">
    <location>
        <begin position="228"/>
        <end position="248"/>
    </location>
</feature>
<keyword evidence="9" id="KW-0645">Protease</keyword>
<dbReference type="InterPro" id="IPR035952">
    <property type="entry name" value="Rhomboid-like_sf"/>
</dbReference>
<feature type="transmembrane region" description="Helical" evidence="7">
    <location>
        <begin position="78"/>
        <end position="96"/>
    </location>
</feature>
<comment type="caution">
    <text evidence="9">The sequence shown here is derived from an EMBL/GenBank/DDBJ whole genome shotgun (WGS) entry which is preliminary data.</text>
</comment>
<dbReference type="RefSeq" id="WP_149956580.1">
    <property type="nucleotide sequence ID" value="NZ_BKDJ01000006.1"/>
</dbReference>
<keyword evidence="3 7" id="KW-0812">Transmembrane</keyword>
<gene>
    <name evidence="9" type="ORF">NCCP1664_14580</name>
</gene>
<dbReference type="CDD" id="cd19756">
    <property type="entry name" value="Bbox2"/>
    <property type="match status" value="1"/>
</dbReference>
<dbReference type="PANTHER" id="PTHR43731">
    <property type="entry name" value="RHOMBOID PROTEASE"/>
    <property type="match status" value="1"/>
</dbReference>
<dbReference type="Gene3D" id="1.20.1540.10">
    <property type="entry name" value="Rhomboid-like"/>
    <property type="match status" value="1"/>
</dbReference>
<evidence type="ECO:0000256" key="5">
    <source>
        <dbReference type="ARBA" id="ARBA00022989"/>
    </source>
</evidence>
<keyword evidence="4" id="KW-0378">Hydrolase</keyword>
<dbReference type="SUPFAM" id="SSF144091">
    <property type="entry name" value="Rhomboid-like"/>
    <property type="match status" value="1"/>
</dbReference>
<keyword evidence="10" id="KW-1185">Reference proteome</keyword>
<feature type="transmembrane region" description="Helical" evidence="7">
    <location>
        <begin position="179"/>
        <end position="197"/>
    </location>
</feature>
<accession>A0A5A7NS75</accession>
<evidence type="ECO:0000313" key="10">
    <source>
        <dbReference type="Proteomes" id="UP000325307"/>
    </source>
</evidence>
<dbReference type="InterPro" id="IPR050925">
    <property type="entry name" value="Rhomboid_protease_S54"/>
</dbReference>
<feature type="transmembrane region" description="Helical" evidence="7">
    <location>
        <begin position="154"/>
        <end position="173"/>
    </location>
</feature>
<evidence type="ECO:0000256" key="6">
    <source>
        <dbReference type="ARBA" id="ARBA00023136"/>
    </source>
</evidence>
<name>A0A5A7NS75_9MICC</name>
<evidence type="ECO:0000256" key="1">
    <source>
        <dbReference type="ARBA" id="ARBA00004141"/>
    </source>
</evidence>
<dbReference type="Proteomes" id="UP000325307">
    <property type="component" value="Unassembled WGS sequence"/>
</dbReference>
<comment type="subcellular location">
    <subcellularLocation>
        <location evidence="1">Membrane</location>
        <topology evidence="1">Multi-pass membrane protein</topology>
    </subcellularLocation>
</comment>
<keyword evidence="5 7" id="KW-1133">Transmembrane helix</keyword>
<dbReference type="InterPro" id="IPR022764">
    <property type="entry name" value="Peptidase_S54_rhomboid_dom"/>
</dbReference>
<feature type="transmembrane region" description="Helical" evidence="7">
    <location>
        <begin position="255"/>
        <end position="277"/>
    </location>
</feature>
<dbReference type="GO" id="GO:0016020">
    <property type="term" value="C:membrane"/>
    <property type="evidence" value="ECO:0007669"/>
    <property type="project" value="UniProtKB-SubCell"/>
</dbReference>
<dbReference type="OrthoDB" id="9807874at2"/>
<protein>
    <submittedName>
        <fullName evidence="9">Rhomboid family intramembrane serine protease</fullName>
    </submittedName>
</protein>
<dbReference type="PANTHER" id="PTHR43731:SF14">
    <property type="entry name" value="PRESENILIN-ASSOCIATED RHOMBOID-LIKE PROTEIN, MITOCHONDRIAL"/>
    <property type="match status" value="1"/>
</dbReference>
<dbReference type="GO" id="GO:0004252">
    <property type="term" value="F:serine-type endopeptidase activity"/>
    <property type="evidence" value="ECO:0007669"/>
    <property type="project" value="InterPro"/>
</dbReference>
<dbReference type="GO" id="GO:0006508">
    <property type="term" value="P:proteolysis"/>
    <property type="evidence" value="ECO:0007669"/>
    <property type="project" value="UniProtKB-KW"/>
</dbReference>
<evidence type="ECO:0000259" key="8">
    <source>
        <dbReference type="Pfam" id="PF01694"/>
    </source>
</evidence>
<dbReference type="EMBL" id="BKDJ01000006">
    <property type="protein sequence ID" value="GER22962.1"/>
    <property type="molecule type" value="Genomic_DNA"/>
</dbReference>
<organism evidence="9 10">
    <name type="scientific">Zafaria cholistanensis</name>
    <dbReference type="NCBI Taxonomy" id="1682741"/>
    <lineage>
        <taxon>Bacteria</taxon>
        <taxon>Bacillati</taxon>
        <taxon>Actinomycetota</taxon>
        <taxon>Actinomycetes</taxon>
        <taxon>Micrococcales</taxon>
        <taxon>Micrococcaceae</taxon>
        <taxon>Zafaria</taxon>
    </lineage>
</organism>
<evidence type="ECO:0000256" key="7">
    <source>
        <dbReference type="SAM" id="Phobius"/>
    </source>
</evidence>
<evidence type="ECO:0000256" key="4">
    <source>
        <dbReference type="ARBA" id="ARBA00022801"/>
    </source>
</evidence>
<dbReference type="Pfam" id="PF01694">
    <property type="entry name" value="Rhomboid"/>
    <property type="match status" value="1"/>
</dbReference>
<evidence type="ECO:0000256" key="2">
    <source>
        <dbReference type="ARBA" id="ARBA00009045"/>
    </source>
</evidence>